<accession>A0A1I2TJT9</accession>
<evidence type="ECO:0000313" key="1">
    <source>
        <dbReference type="EMBL" id="SFG65195.1"/>
    </source>
</evidence>
<organism evidence="1 2">
    <name type="scientific">Sporolactobacillus nakayamae</name>
    <dbReference type="NCBI Taxonomy" id="269670"/>
    <lineage>
        <taxon>Bacteria</taxon>
        <taxon>Bacillati</taxon>
        <taxon>Bacillota</taxon>
        <taxon>Bacilli</taxon>
        <taxon>Bacillales</taxon>
        <taxon>Sporolactobacillaceae</taxon>
        <taxon>Sporolactobacillus</taxon>
    </lineage>
</organism>
<protein>
    <submittedName>
        <fullName evidence="1">Uncharacterized protein</fullName>
    </submittedName>
</protein>
<gene>
    <name evidence="1" type="ORF">SAMN02982927_02342</name>
</gene>
<dbReference type="RefSeq" id="WP_177184760.1">
    <property type="nucleotide sequence ID" value="NZ_FOOY01000016.1"/>
</dbReference>
<dbReference type="Proteomes" id="UP000198752">
    <property type="component" value="Unassembled WGS sequence"/>
</dbReference>
<sequence length="45" mass="5218">MSFKIKLFEKKKDHSCCNIKIEEVKAEEQTKSCCHSEKADAEKSK</sequence>
<dbReference type="STRING" id="269670.SAMN02982927_02342"/>
<keyword evidence="2" id="KW-1185">Reference proteome</keyword>
<evidence type="ECO:0000313" key="2">
    <source>
        <dbReference type="Proteomes" id="UP000198752"/>
    </source>
</evidence>
<name>A0A1I2TJT9_9BACL</name>
<dbReference type="AlphaFoldDB" id="A0A1I2TJT9"/>
<proteinExistence type="predicted"/>
<reference evidence="2" key="1">
    <citation type="submission" date="2016-10" db="EMBL/GenBank/DDBJ databases">
        <authorList>
            <person name="Varghese N."/>
            <person name="Submissions S."/>
        </authorList>
    </citation>
    <scope>NUCLEOTIDE SEQUENCE [LARGE SCALE GENOMIC DNA]</scope>
    <source>
        <strain evidence="2">ATCC 700379</strain>
    </source>
</reference>
<dbReference type="EMBL" id="FOOY01000016">
    <property type="protein sequence ID" value="SFG65195.1"/>
    <property type="molecule type" value="Genomic_DNA"/>
</dbReference>